<accession>A0A9P4Y6Y4</accession>
<reference evidence="2" key="1">
    <citation type="journal article" date="2020" name="Phytopathology">
        <title>Genome sequence of the chestnut blight fungus Cryphonectria parasitica EP155: A fundamental resource for an archetypical invasive plant pathogen.</title>
        <authorList>
            <person name="Crouch J.A."/>
            <person name="Dawe A."/>
            <person name="Aerts A."/>
            <person name="Barry K."/>
            <person name="Churchill A.C.L."/>
            <person name="Grimwood J."/>
            <person name="Hillman B."/>
            <person name="Milgroom M.G."/>
            <person name="Pangilinan J."/>
            <person name="Smith M."/>
            <person name="Salamov A."/>
            <person name="Schmutz J."/>
            <person name="Yadav J."/>
            <person name="Grigoriev I.V."/>
            <person name="Nuss D."/>
        </authorList>
    </citation>
    <scope>NUCLEOTIDE SEQUENCE</scope>
    <source>
        <strain evidence="2">EP155</strain>
    </source>
</reference>
<dbReference type="SUPFAM" id="SSF50965">
    <property type="entry name" value="Galactose oxidase, central domain"/>
    <property type="match status" value="1"/>
</dbReference>
<name>A0A9P4Y6Y4_CRYP1</name>
<feature type="compositionally biased region" description="Basic and acidic residues" evidence="1">
    <location>
        <begin position="1166"/>
        <end position="1204"/>
    </location>
</feature>
<feature type="compositionally biased region" description="Basic and acidic residues" evidence="1">
    <location>
        <begin position="901"/>
        <end position="912"/>
    </location>
</feature>
<dbReference type="OrthoDB" id="205993at2759"/>
<dbReference type="Proteomes" id="UP000803844">
    <property type="component" value="Unassembled WGS sequence"/>
</dbReference>
<feature type="compositionally biased region" description="Basic and acidic residues" evidence="1">
    <location>
        <begin position="845"/>
        <end position="857"/>
    </location>
</feature>
<organism evidence="2 3">
    <name type="scientific">Cryphonectria parasitica (strain ATCC 38755 / EP155)</name>
    <dbReference type="NCBI Taxonomy" id="660469"/>
    <lineage>
        <taxon>Eukaryota</taxon>
        <taxon>Fungi</taxon>
        <taxon>Dikarya</taxon>
        <taxon>Ascomycota</taxon>
        <taxon>Pezizomycotina</taxon>
        <taxon>Sordariomycetes</taxon>
        <taxon>Sordariomycetidae</taxon>
        <taxon>Diaporthales</taxon>
        <taxon>Cryphonectriaceae</taxon>
        <taxon>Cryphonectria-Endothia species complex</taxon>
        <taxon>Cryphonectria</taxon>
    </lineage>
</organism>
<gene>
    <name evidence="2" type="ORF">M406DRAFT_69714</name>
</gene>
<keyword evidence="3" id="KW-1185">Reference proteome</keyword>
<feature type="region of interest" description="Disordered" evidence="1">
    <location>
        <begin position="437"/>
        <end position="461"/>
    </location>
</feature>
<feature type="compositionally biased region" description="Low complexity" evidence="1">
    <location>
        <begin position="441"/>
        <end position="459"/>
    </location>
</feature>
<dbReference type="AlphaFoldDB" id="A0A9P4Y6Y4"/>
<dbReference type="GeneID" id="63842420"/>
<feature type="region of interest" description="Disordered" evidence="1">
    <location>
        <begin position="783"/>
        <end position="912"/>
    </location>
</feature>
<proteinExistence type="predicted"/>
<feature type="region of interest" description="Disordered" evidence="1">
    <location>
        <begin position="296"/>
        <end position="315"/>
    </location>
</feature>
<feature type="compositionally biased region" description="Polar residues" evidence="1">
    <location>
        <begin position="749"/>
        <end position="764"/>
    </location>
</feature>
<feature type="compositionally biased region" description="Low complexity" evidence="1">
    <location>
        <begin position="884"/>
        <end position="896"/>
    </location>
</feature>
<evidence type="ECO:0000313" key="2">
    <source>
        <dbReference type="EMBL" id="KAF3767579.1"/>
    </source>
</evidence>
<sequence>MVNVILASSAVSAVAGAKTTSLLPYIPTTILIPGGLAEEASSNSSSNDNSTAYILSPNDDGSSVDLLSLDISSTLASSSLTSAVTTLTSGLPFLSSTNTTSFSPTLAADGSILVFAGDCASDDSSSVWIYNTTSGKAAWKEQQDSSSLDGTTGPNFLGGGVAFSEVIAPSISTPQIYSYGGQCPNATINGSTTWVNAADYSNAMIRLTSSSSADGYEAEILSLASQPVAEAGFTFTQLPPSTSNISGTVTQTVNSIVLGGHTRNAFVNISTAAIWSLPEESWSYVAISGPSGASSSSSVGSELAKNEDGDGNVQVQSRSGHTAVLNEAGTALIILGGWVGNTSTPAEPQLVVLDLSGSAFGEWTWVVPEDQPLTGGEGIFGHGAALLPGNVMMVAGGYSVSSSSSTSKLRTRDSIGVAGGQLKTFLNLTSLSWSDSYTNPTSSSSSSSSGTGSSSSSSTDNTKLGLEVGLGAGIPLLLIFLCVAFFCFRRRQRHRHAHRDEHIRGLTSGAPFITPEEMYETEHEQQHYPWVPKAAARWYSYTGGHDPYLRDEKSLGYESLRGQRGGPQQQQHHDFGGLASIEPPLGYRGPTRRKPNPRVAQGLYQPTGVDESRTFAAISPIMEDEEDEMSMHGAMSPDKEVEGTEDDPFVTPVNDTMPSPFVVGNMNPPSSPTAEDHDHVYEHDHRAPTPMPTLVQPQQQHPEVTGWVTDVDASDALITRRLQPRGASVRMGKISPTRRSSVRFADGESTPTTPGARTESGLSDSNRSAFSFLVNRSDSLRVAAPGAGGGLLAASGASGGAEKRGGTSHSDHSSSSNSNSSFITAKSIPALQTEGPTLLLGRPRPISDIEDLTHVSDDDGAPGSPSKSKTPRRSWFGSLRRVFSGPSSSGSSAAGSNRTESPTRGDTSDYDRWGLGGGLGLGGYGLLQKRKQGRSAWEDYIGGGTGGFAAAHADGHGDEEDDWDVERSAEQRLVQVMFSVPKERLRIVNGEPDVISIAESAVIVDPEHDGDNGDDDGEEGSIGGQRGGDGRRRPSLIFEEEREVDSGRNAGDDENNEEEQMRRRNSGKAGAQEKGKQPEEVAPLLLVQRSFESATNEKGKDQNNSKEENTKRLLEQRSFESATNEKVKQDERKARLLEVPQLRRSEDSSHYEGRRSLSPGVPMQAEEVRYERPRTRVLDLVETFEQRSRSNSPTKERLTPERSW</sequence>
<dbReference type="InterPro" id="IPR015915">
    <property type="entry name" value="Kelch-typ_b-propeller"/>
</dbReference>
<feature type="compositionally biased region" description="Basic and acidic residues" evidence="1">
    <location>
        <begin position="801"/>
        <end position="812"/>
    </location>
</feature>
<dbReference type="RefSeq" id="XP_040778540.1">
    <property type="nucleotide sequence ID" value="XM_040925291.1"/>
</dbReference>
<feature type="region of interest" description="Disordered" evidence="1">
    <location>
        <begin position="560"/>
        <end position="604"/>
    </location>
</feature>
<feature type="compositionally biased region" description="Basic and acidic residues" evidence="1">
    <location>
        <begin position="1095"/>
        <end position="1155"/>
    </location>
</feature>
<dbReference type="EMBL" id="MU032346">
    <property type="protein sequence ID" value="KAF3767579.1"/>
    <property type="molecule type" value="Genomic_DNA"/>
</dbReference>
<dbReference type="Gene3D" id="2.120.10.80">
    <property type="entry name" value="Kelch-type beta propeller"/>
    <property type="match status" value="1"/>
</dbReference>
<protein>
    <submittedName>
        <fullName evidence="2">Uncharacterized protein</fullName>
    </submittedName>
</protein>
<dbReference type="InterPro" id="IPR011043">
    <property type="entry name" value="Gal_Oxase/kelch_b-propeller"/>
</dbReference>
<evidence type="ECO:0000256" key="1">
    <source>
        <dbReference type="SAM" id="MobiDB-lite"/>
    </source>
</evidence>
<evidence type="ECO:0000313" key="3">
    <source>
        <dbReference type="Proteomes" id="UP000803844"/>
    </source>
</evidence>
<feature type="region of interest" description="Disordered" evidence="1">
    <location>
        <begin position="999"/>
        <end position="1204"/>
    </location>
</feature>
<feature type="region of interest" description="Disordered" evidence="1">
    <location>
        <begin position="722"/>
        <end position="764"/>
    </location>
</feature>
<comment type="caution">
    <text evidence="2">The sequence shown here is derived from an EMBL/GenBank/DDBJ whole genome shotgun (WGS) entry which is preliminary data.</text>
</comment>